<protein>
    <submittedName>
        <fullName evidence="1">Uncharacterized protein</fullName>
    </submittedName>
</protein>
<dbReference type="Proteomes" id="UP000016843">
    <property type="component" value="Unassembled WGS sequence"/>
</dbReference>
<proteinExistence type="predicted"/>
<dbReference type="EMBL" id="AWXR01000031">
    <property type="protein sequence ID" value="ERM82201.1"/>
    <property type="molecule type" value="Genomic_DNA"/>
</dbReference>
<keyword evidence="2" id="KW-1185">Reference proteome</keyword>
<organism evidence="1 2">
    <name type="scientific">Rhodonellum psychrophilum GCM71 = DSM 17998</name>
    <dbReference type="NCBI Taxonomy" id="1123057"/>
    <lineage>
        <taxon>Bacteria</taxon>
        <taxon>Pseudomonadati</taxon>
        <taxon>Bacteroidota</taxon>
        <taxon>Cytophagia</taxon>
        <taxon>Cytophagales</taxon>
        <taxon>Cytophagaceae</taxon>
        <taxon>Rhodonellum</taxon>
    </lineage>
</organism>
<name>U5BZU3_9BACT</name>
<gene>
    <name evidence="1" type="ORF">P872_07280</name>
</gene>
<accession>U5BZU3</accession>
<comment type="caution">
    <text evidence="1">The sequence shown here is derived from an EMBL/GenBank/DDBJ whole genome shotgun (WGS) entry which is preliminary data.</text>
</comment>
<evidence type="ECO:0000313" key="2">
    <source>
        <dbReference type="Proteomes" id="UP000016843"/>
    </source>
</evidence>
<reference evidence="1 2" key="1">
    <citation type="journal article" date="2013" name="Genome Announc.">
        <title>Draft Genome Sequence of the Psychrophilic and Alkaliphilic Rhodonellum psychrophilum Strain GCM71T.</title>
        <authorList>
            <person name="Hauptmann A.L."/>
            <person name="Glaring M.A."/>
            <person name="Hallin P.F."/>
            <person name="Prieme A."/>
            <person name="Stougaard P."/>
        </authorList>
    </citation>
    <scope>NUCLEOTIDE SEQUENCE [LARGE SCALE GENOMIC DNA]</scope>
    <source>
        <strain evidence="1 2">GCM71</strain>
    </source>
</reference>
<dbReference type="AlphaFoldDB" id="U5BZU3"/>
<sequence>MKDSVNDPLLKTVQFSNHWKRGKSRKSINQ</sequence>
<evidence type="ECO:0000313" key="1">
    <source>
        <dbReference type="EMBL" id="ERM82201.1"/>
    </source>
</evidence>